<evidence type="ECO:0000259" key="1">
    <source>
        <dbReference type="Pfam" id="PF13417"/>
    </source>
</evidence>
<dbReference type="KEGG" id="eli:ELI_11930"/>
<dbReference type="STRING" id="314225.ELI_11930"/>
<dbReference type="PANTHER" id="PTHR12289:SF67">
    <property type="match status" value="1"/>
</dbReference>
<evidence type="ECO:0000313" key="2">
    <source>
        <dbReference type="EMBL" id="ABC64478.1"/>
    </source>
</evidence>
<sequence>MPHILYAAPLSLYSGKARAYLDWKGVDYEEVLSTPDVYRDVILPNVGRPVIPVVQTQDGAILQDTTRIIDHFEAAAPEPSVYPATPRQRLAALLLECFGDEWLVIPAMHYRWNYNEEWVYGEFGKTALPDGTPEEQYAIGKERGAAFKGFCQPLGITDATIPAIEASYEHFLRDFDAHLAKHPFLFGTRPSIGDYGLIGPLYAHLYRDPASGEIMARTAPRVAEWVRRMVEVETPRSGEFLPDDSIPSTLEPILQRMMAEQVPYLVRVAEMLGQWADANDAAEPPRAVGMADFTMEGVTGQRIATPFSLWMLQRGLDYLASLSGEERQACAAMLRSVGGEALLDFSMPVRLAFEDHKLTIEGRTD</sequence>
<dbReference type="OrthoDB" id="7054557at2"/>
<dbReference type="GO" id="GO:0016740">
    <property type="term" value="F:transferase activity"/>
    <property type="evidence" value="ECO:0007669"/>
    <property type="project" value="UniProtKB-KW"/>
</dbReference>
<dbReference type="PANTHER" id="PTHR12289">
    <property type="entry name" value="METAXIN RELATED"/>
    <property type="match status" value="1"/>
</dbReference>
<reference evidence="3" key="1">
    <citation type="journal article" date="2009" name="J. Bacteriol.">
        <title>Complete genome sequence of Erythrobacter litoralis HTCC2594.</title>
        <authorList>
            <person name="Oh H.M."/>
            <person name="Giovannoni S.J."/>
            <person name="Ferriera S."/>
            <person name="Johnson J."/>
            <person name="Cho J.C."/>
        </authorList>
    </citation>
    <scope>NUCLEOTIDE SEQUENCE [LARGE SCALE GENOMIC DNA]</scope>
    <source>
        <strain evidence="3">HTCC2594</strain>
    </source>
</reference>
<dbReference type="HOGENOM" id="CLU_045103_1_0_5"/>
<dbReference type="RefSeq" id="WP_011415301.1">
    <property type="nucleotide sequence ID" value="NC_007722.1"/>
</dbReference>
<keyword evidence="3" id="KW-1185">Reference proteome</keyword>
<dbReference type="GO" id="GO:0005737">
    <property type="term" value="C:cytoplasm"/>
    <property type="evidence" value="ECO:0007669"/>
    <property type="project" value="TreeGrafter"/>
</dbReference>
<accession>Q2N763</accession>
<dbReference type="eggNOG" id="COG0625">
    <property type="taxonomic scope" value="Bacteria"/>
</dbReference>
<dbReference type="InterPro" id="IPR036249">
    <property type="entry name" value="Thioredoxin-like_sf"/>
</dbReference>
<dbReference type="Proteomes" id="UP000008808">
    <property type="component" value="Chromosome"/>
</dbReference>
<dbReference type="Gene3D" id="3.40.30.10">
    <property type="entry name" value="Glutaredoxin"/>
    <property type="match status" value="1"/>
</dbReference>
<protein>
    <submittedName>
        <fullName evidence="2">Glutathione S-transferase</fullName>
    </submittedName>
</protein>
<dbReference type="CDD" id="cd00570">
    <property type="entry name" value="GST_N_family"/>
    <property type="match status" value="1"/>
</dbReference>
<dbReference type="Pfam" id="PF13410">
    <property type="entry name" value="GST_C_2"/>
    <property type="match status" value="1"/>
</dbReference>
<organism evidence="2 3">
    <name type="scientific">Erythrobacter litoralis (strain HTCC2594)</name>
    <dbReference type="NCBI Taxonomy" id="314225"/>
    <lineage>
        <taxon>Bacteria</taxon>
        <taxon>Pseudomonadati</taxon>
        <taxon>Pseudomonadota</taxon>
        <taxon>Alphaproteobacteria</taxon>
        <taxon>Sphingomonadales</taxon>
        <taxon>Erythrobacteraceae</taxon>
        <taxon>Erythrobacter/Porphyrobacter group</taxon>
        <taxon>Erythrobacter</taxon>
    </lineage>
</organism>
<name>Q2N763_ERYLH</name>
<dbReference type="EMBL" id="CP000157">
    <property type="protein sequence ID" value="ABC64478.1"/>
    <property type="molecule type" value="Genomic_DNA"/>
</dbReference>
<gene>
    <name evidence="2" type="ordered locus">ELI_11930</name>
</gene>
<proteinExistence type="predicted"/>
<dbReference type="AlphaFoldDB" id="Q2N763"/>
<dbReference type="Gene3D" id="1.20.1050.10">
    <property type="match status" value="2"/>
</dbReference>
<dbReference type="InterPro" id="IPR004045">
    <property type="entry name" value="Glutathione_S-Trfase_N"/>
</dbReference>
<dbReference type="SUPFAM" id="SSF47616">
    <property type="entry name" value="GST C-terminal domain-like"/>
    <property type="match status" value="1"/>
</dbReference>
<dbReference type="Pfam" id="PF13417">
    <property type="entry name" value="GST_N_3"/>
    <property type="match status" value="1"/>
</dbReference>
<dbReference type="InterPro" id="IPR036282">
    <property type="entry name" value="Glutathione-S-Trfase_C_sf"/>
</dbReference>
<dbReference type="SUPFAM" id="SSF52833">
    <property type="entry name" value="Thioredoxin-like"/>
    <property type="match status" value="1"/>
</dbReference>
<keyword evidence="2" id="KW-0808">Transferase</keyword>
<feature type="domain" description="GST N-terminal" evidence="1">
    <location>
        <begin position="5"/>
        <end position="79"/>
    </location>
</feature>
<evidence type="ECO:0000313" key="3">
    <source>
        <dbReference type="Proteomes" id="UP000008808"/>
    </source>
</evidence>
<dbReference type="InterPro" id="IPR050931">
    <property type="entry name" value="Mito_Protein_Transport_Metaxin"/>
</dbReference>